<dbReference type="PROSITE" id="PS51257">
    <property type="entry name" value="PROKAR_LIPOPROTEIN"/>
    <property type="match status" value="1"/>
</dbReference>
<dbReference type="EMBL" id="AWQU01000044">
    <property type="protein sequence ID" value="KFB07932.1"/>
    <property type="molecule type" value="Genomic_DNA"/>
</dbReference>
<dbReference type="GO" id="GO:0010181">
    <property type="term" value="F:FMN binding"/>
    <property type="evidence" value="ECO:0007669"/>
    <property type="project" value="TreeGrafter"/>
</dbReference>
<dbReference type="PANTHER" id="PTHR14359:SF6">
    <property type="entry name" value="PHOSPHOPANTOTHENOYLCYSTEINE DECARBOXYLASE"/>
    <property type="match status" value="1"/>
</dbReference>
<dbReference type="GO" id="GO:0071513">
    <property type="term" value="C:phosphopantothenoylcysteine decarboxylase complex"/>
    <property type="evidence" value="ECO:0007669"/>
    <property type="project" value="TreeGrafter"/>
</dbReference>
<protein>
    <submittedName>
        <fullName evidence="2">Phosphopanthothenoylcysteine decarboxylase</fullName>
    </submittedName>
</protein>
<proteinExistence type="predicted"/>
<accession>A0A084U4P6</accession>
<dbReference type="Pfam" id="PF02441">
    <property type="entry name" value="Flavoprotein"/>
    <property type="match status" value="1"/>
</dbReference>
<comment type="caution">
    <text evidence="2">The sequence shown here is derived from an EMBL/GenBank/DDBJ whole genome shotgun (WGS) entry which is preliminary data.</text>
</comment>
<feature type="domain" description="Flavoprotein" evidence="1">
    <location>
        <begin position="3"/>
        <end position="173"/>
    </location>
</feature>
<dbReference type="GeneID" id="96867152"/>
<sequence length="178" mass="19832">MNKNILIGITGSISCYKICDLVWELKEKGFNCFVAMSETSLKFVNKLTFEILTGNKVLTDKSWFESNSVEHINIINNIDCFLVAPATANTISKISCGISDNIISTLAISLKENTKKFFAPSMNTNMYNNIVIQENINKLKKIGYIEIPPCKTLLACGDYGIGGLAKLEDIIEFINKFN</sequence>
<organism evidence="2 3">
    <name type="scientific">Malacoplasma iowae DK-CPA</name>
    <dbReference type="NCBI Taxonomy" id="1394179"/>
    <lineage>
        <taxon>Bacteria</taxon>
        <taxon>Bacillati</taxon>
        <taxon>Mycoplasmatota</taxon>
        <taxon>Mycoplasmoidales</taxon>
        <taxon>Mycoplasmoidaceae</taxon>
        <taxon>Malacoplasma</taxon>
    </lineage>
</organism>
<evidence type="ECO:0000313" key="2">
    <source>
        <dbReference type="EMBL" id="KFB07932.1"/>
    </source>
</evidence>
<dbReference type="PANTHER" id="PTHR14359">
    <property type="entry name" value="HOMO-OLIGOMERIC FLAVIN CONTAINING CYS DECARBOXYLASE FAMILY"/>
    <property type="match status" value="1"/>
</dbReference>
<dbReference type="SUPFAM" id="SSF52507">
    <property type="entry name" value="Homo-oligomeric flavin-containing Cys decarboxylases, HFCD"/>
    <property type="match status" value="1"/>
</dbReference>
<dbReference type="Proteomes" id="UP000028523">
    <property type="component" value="Unassembled WGS sequence"/>
</dbReference>
<evidence type="ECO:0000313" key="3">
    <source>
        <dbReference type="Proteomes" id="UP000028523"/>
    </source>
</evidence>
<dbReference type="GO" id="GO:0015937">
    <property type="term" value="P:coenzyme A biosynthetic process"/>
    <property type="evidence" value="ECO:0007669"/>
    <property type="project" value="TreeGrafter"/>
</dbReference>
<dbReference type="AlphaFoldDB" id="A0A084U4P6"/>
<evidence type="ECO:0000259" key="1">
    <source>
        <dbReference type="Pfam" id="PF02441"/>
    </source>
</evidence>
<gene>
    <name evidence="2" type="primary">coac</name>
    <name evidence="2" type="ORF">P271_797</name>
</gene>
<reference evidence="2 3" key="1">
    <citation type="journal article" date="2014" name="PLoS ONE">
        <title>Reduction of Hydrogen Peroxide Accumulation and Toxicity by a Catalase from Mycoplasma iowae.</title>
        <authorList>
            <person name="Pritchard R.E."/>
            <person name="Prassinos A.J."/>
            <person name="Osborne J.D."/>
            <person name="Raviv Z."/>
            <person name="Balish M.F."/>
        </authorList>
    </citation>
    <scope>NUCLEOTIDE SEQUENCE [LARGE SCALE GENOMIC DNA]</scope>
    <source>
        <strain evidence="2 3">DK-CPA</strain>
    </source>
</reference>
<dbReference type="InterPro" id="IPR036551">
    <property type="entry name" value="Flavin_trans-like"/>
</dbReference>
<dbReference type="GO" id="GO:0004633">
    <property type="term" value="F:phosphopantothenoylcysteine decarboxylase activity"/>
    <property type="evidence" value="ECO:0007669"/>
    <property type="project" value="TreeGrafter"/>
</dbReference>
<keyword evidence="3" id="KW-1185">Reference proteome</keyword>
<name>A0A084U4P6_MALIO</name>
<dbReference type="InterPro" id="IPR003382">
    <property type="entry name" value="Flavoprotein"/>
</dbReference>
<dbReference type="RefSeq" id="WP_004025331.1">
    <property type="nucleotide sequence ID" value="NZ_AWQU01000044.1"/>
</dbReference>
<dbReference type="Gene3D" id="3.40.50.1950">
    <property type="entry name" value="Flavin prenyltransferase-like"/>
    <property type="match status" value="1"/>
</dbReference>